<evidence type="ECO:0000259" key="8">
    <source>
        <dbReference type="Pfam" id="PF01379"/>
    </source>
</evidence>
<dbReference type="InterPro" id="IPR022417">
    <property type="entry name" value="Porphobilin_deaminase_N"/>
</dbReference>
<evidence type="ECO:0000313" key="11">
    <source>
        <dbReference type="Proteomes" id="UP001304683"/>
    </source>
</evidence>
<feature type="domain" description="Porphobilinogen deaminase C-terminal" evidence="9">
    <location>
        <begin position="254"/>
        <end position="323"/>
    </location>
</feature>
<dbReference type="PRINTS" id="PR00151">
    <property type="entry name" value="PORPHBDMNASE"/>
</dbReference>
<evidence type="ECO:0000256" key="1">
    <source>
        <dbReference type="ARBA" id="ARBA00002869"/>
    </source>
</evidence>
<comment type="function">
    <text evidence="1 6">Tetrapolymerization of the monopyrrole PBG into the hydroxymethylbilane pre-uroporphyrinogen in several discrete steps.</text>
</comment>
<dbReference type="InterPro" id="IPR022418">
    <property type="entry name" value="Porphobilinogen_deaminase_C"/>
</dbReference>
<dbReference type="PANTHER" id="PTHR11557:SF0">
    <property type="entry name" value="PORPHOBILINOGEN DEAMINASE"/>
    <property type="match status" value="1"/>
</dbReference>
<dbReference type="EC" id="2.5.1.61" evidence="6"/>
<evidence type="ECO:0000256" key="3">
    <source>
        <dbReference type="ARBA" id="ARBA00022679"/>
    </source>
</evidence>
<evidence type="ECO:0000256" key="4">
    <source>
        <dbReference type="ARBA" id="ARBA00023244"/>
    </source>
</evidence>
<evidence type="ECO:0000256" key="7">
    <source>
        <dbReference type="SAM" id="MobiDB-lite"/>
    </source>
</evidence>
<dbReference type="NCBIfam" id="TIGR00212">
    <property type="entry name" value="hemC"/>
    <property type="match status" value="1"/>
</dbReference>
<comment type="similarity">
    <text evidence="2 6">Belongs to the HMBS family.</text>
</comment>
<keyword evidence="11" id="KW-1185">Reference proteome</keyword>
<dbReference type="Gene3D" id="3.40.190.10">
    <property type="entry name" value="Periplasmic binding protein-like II"/>
    <property type="match status" value="2"/>
</dbReference>
<accession>A0ABZ0QNP4</accession>
<dbReference type="PANTHER" id="PTHR11557">
    <property type="entry name" value="PORPHOBILINOGEN DEAMINASE"/>
    <property type="match status" value="1"/>
</dbReference>
<comment type="subunit">
    <text evidence="6">Monomer.</text>
</comment>
<dbReference type="GO" id="GO:0004418">
    <property type="term" value="F:hydroxymethylbilane synthase activity"/>
    <property type="evidence" value="ECO:0007669"/>
    <property type="project" value="UniProtKB-EC"/>
</dbReference>
<keyword evidence="3 6" id="KW-0808">Transferase</keyword>
<evidence type="ECO:0000259" key="9">
    <source>
        <dbReference type="Pfam" id="PF03900"/>
    </source>
</evidence>
<evidence type="ECO:0000256" key="5">
    <source>
        <dbReference type="ARBA" id="ARBA00048169"/>
    </source>
</evidence>
<evidence type="ECO:0000313" key="10">
    <source>
        <dbReference type="EMBL" id="WPD18033.1"/>
    </source>
</evidence>
<gene>
    <name evidence="6 10" type="primary">hemC</name>
    <name evidence="10" type="ORF">Q5761_06455</name>
</gene>
<comment type="miscellaneous">
    <text evidence="6">The porphobilinogen subunits are added to the dipyrromethane group.</text>
</comment>
<dbReference type="Gene3D" id="3.30.160.40">
    <property type="entry name" value="Porphobilinogen deaminase, C-terminal domain"/>
    <property type="match status" value="1"/>
</dbReference>
<dbReference type="SUPFAM" id="SSF53850">
    <property type="entry name" value="Periplasmic binding protein-like II"/>
    <property type="match status" value="2"/>
</dbReference>
<dbReference type="EMBL" id="CP132508">
    <property type="protein sequence ID" value="WPD18033.1"/>
    <property type="molecule type" value="Genomic_DNA"/>
</dbReference>
<dbReference type="Pfam" id="PF01379">
    <property type="entry name" value="Porphobil_deam"/>
    <property type="match status" value="1"/>
</dbReference>
<dbReference type="Pfam" id="PF03900">
    <property type="entry name" value="Porphobil_deamC"/>
    <property type="match status" value="1"/>
</dbReference>
<dbReference type="RefSeq" id="WP_318749946.1">
    <property type="nucleotide sequence ID" value="NZ_CP132508.1"/>
</dbReference>
<evidence type="ECO:0000256" key="2">
    <source>
        <dbReference type="ARBA" id="ARBA00005638"/>
    </source>
</evidence>
<dbReference type="SUPFAM" id="SSF54782">
    <property type="entry name" value="Porphobilinogen deaminase (hydroxymethylbilane synthase), C-terminal domain"/>
    <property type="match status" value="1"/>
</dbReference>
<organism evidence="10 11">
    <name type="scientific">Thermaerobacter composti</name>
    <dbReference type="NCBI Taxonomy" id="554949"/>
    <lineage>
        <taxon>Bacteria</taxon>
        <taxon>Bacillati</taxon>
        <taxon>Bacillota</taxon>
        <taxon>Clostridia</taxon>
        <taxon>Eubacteriales</taxon>
        <taxon>Clostridiales Family XVII. Incertae Sedis</taxon>
        <taxon>Thermaerobacter</taxon>
    </lineage>
</organism>
<name>A0ABZ0QNP4_9FIRM</name>
<dbReference type="Proteomes" id="UP001304683">
    <property type="component" value="Chromosome"/>
</dbReference>
<sequence>MAARVVRIGTRSSALARLQAERVAQRLRRHHPHLAVELVPITTQGDRDRARPLYALETAGAFVKELEQALRDGRIDLAVHSAKDVPTRLPEGLELAAFPEREDPGDALVLPAAADPSRAAAPATEPGPDGGVTAKGEGGPIGPLDRLPPGARVGTSSLRRQAWLRARRPDLAVEPARGNLDTRLRRLDGGAWDALLVAAAGLRRLGLGHRISAPVPPSVLLPAPGQGALAVEIRRDDAATRRLVAVLDRPEVALAVRAERAFLAELGGTCRVPLGAWGRVEGSRLRLRGMVAGRDGSPWLEDEVVGPAQDPEAVGRALAERLVAQGARTVLAAAGGGEAAGDGDGRRP</sequence>
<evidence type="ECO:0000256" key="6">
    <source>
        <dbReference type="HAMAP-Rule" id="MF_00260"/>
    </source>
</evidence>
<comment type="cofactor">
    <cofactor evidence="6">
        <name>dipyrromethane</name>
        <dbReference type="ChEBI" id="CHEBI:60342"/>
    </cofactor>
    <text evidence="6">Binds 1 dipyrromethane group covalently.</text>
</comment>
<comment type="catalytic activity">
    <reaction evidence="5 6">
        <text>4 porphobilinogen + H2O = hydroxymethylbilane + 4 NH4(+)</text>
        <dbReference type="Rhea" id="RHEA:13185"/>
        <dbReference type="ChEBI" id="CHEBI:15377"/>
        <dbReference type="ChEBI" id="CHEBI:28938"/>
        <dbReference type="ChEBI" id="CHEBI:57845"/>
        <dbReference type="ChEBI" id="CHEBI:58126"/>
        <dbReference type="EC" id="2.5.1.61"/>
    </reaction>
</comment>
<dbReference type="InterPro" id="IPR000860">
    <property type="entry name" value="HemC"/>
</dbReference>
<feature type="domain" description="Porphobilinogen deaminase N-terminal" evidence="8">
    <location>
        <begin position="6"/>
        <end position="241"/>
    </location>
</feature>
<protein>
    <recommendedName>
        <fullName evidence="6">Porphobilinogen deaminase</fullName>
        <shortName evidence="6">PBG</shortName>
        <ecNumber evidence="6">2.5.1.61</ecNumber>
    </recommendedName>
    <alternativeName>
        <fullName evidence="6">Hydroxymethylbilane synthase</fullName>
        <shortName evidence="6">HMBS</shortName>
    </alternativeName>
    <alternativeName>
        <fullName evidence="6">Pre-uroporphyrinogen synthase</fullName>
    </alternativeName>
</protein>
<feature type="modified residue" description="S-(dipyrrolylmethanemethyl)cysteine" evidence="6">
    <location>
        <position position="270"/>
    </location>
</feature>
<dbReference type="HAMAP" id="MF_00260">
    <property type="entry name" value="Porphobil_deam"/>
    <property type="match status" value="1"/>
</dbReference>
<feature type="region of interest" description="Disordered" evidence="7">
    <location>
        <begin position="115"/>
        <end position="152"/>
    </location>
</feature>
<keyword evidence="4 6" id="KW-0627">Porphyrin biosynthesis</keyword>
<reference evidence="10 11" key="1">
    <citation type="submission" date="2023-08" db="EMBL/GenBank/DDBJ databases">
        <title>Genome sequence of Thermaerobacter compostii strain Ins1, a spore-forming filamentous bacterium isolated from a deep geothermal reservoir.</title>
        <authorList>
            <person name="Bregnard D."/>
            <person name="Gonzalez D."/>
            <person name="Junier P."/>
        </authorList>
    </citation>
    <scope>NUCLEOTIDE SEQUENCE [LARGE SCALE GENOMIC DNA]</scope>
    <source>
        <strain evidence="10 11">Ins1</strain>
    </source>
</reference>
<proteinExistence type="inferred from homology"/>
<dbReference type="InterPro" id="IPR036803">
    <property type="entry name" value="Porphobilinogen_deaminase_C_sf"/>
</dbReference>
<dbReference type="PIRSF" id="PIRSF001438">
    <property type="entry name" value="4pyrrol_synth_OHMeBilane_synth"/>
    <property type="match status" value="1"/>
</dbReference>